<feature type="region of interest" description="Disordered" evidence="1">
    <location>
        <begin position="64"/>
        <end position="87"/>
    </location>
</feature>
<keyword evidence="2" id="KW-0472">Membrane</keyword>
<feature type="transmembrane region" description="Helical" evidence="2">
    <location>
        <begin position="94"/>
        <end position="116"/>
    </location>
</feature>
<keyword evidence="2" id="KW-1133">Transmembrane helix</keyword>
<reference evidence="3" key="1">
    <citation type="journal article" date="2023" name="Mol. Biol. Evol.">
        <title>Third-Generation Sequencing Reveals the Adaptive Role of the Epigenome in Three Deep-Sea Polychaetes.</title>
        <authorList>
            <person name="Perez M."/>
            <person name="Aroh O."/>
            <person name="Sun Y."/>
            <person name="Lan Y."/>
            <person name="Juniper S.K."/>
            <person name="Young C.R."/>
            <person name="Angers B."/>
            <person name="Qian P.Y."/>
        </authorList>
    </citation>
    <scope>NUCLEOTIDE SEQUENCE</scope>
    <source>
        <strain evidence="3">P08H-3</strain>
    </source>
</reference>
<keyword evidence="2" id="KW-0812">Transmembrane</keyword>
<dbReference type="Proteomes" id="UP001208570">
    <property type="component" value="Unassembled WGS sequence"/>
</dbReference>
<evidence type="ECO:0000256" key="1">
    <source>
        <dbReference type="SAM" id="MobiDB-lite"/>
    </source>
</evidence>
<comment type="caution">
    <text evidence="3">The sequence shown here is derived from an EMBL/GenBank/DDBJ whole genome shotgun (WGS) entry which is preliminary data.</text>
</comment>
<accession>A0AAD9IQA8</accession>
<feature type="compositionally biased region" description="Polar residues" evidence="1">
    <location>
        <begin position="74"/>
        <end position="87"/>
    </location>
</feature>
<dbReference type="EMBL" id="JAODUP010002745">
    <property type="protein sequence ID" value="KAK2138603.1"/>
    <property type="molecule type" value="Genomic_DNA"/>
</dbReference>
<evidence type="ECO:0000256" key="2">
    <source>
        <dbReference type="SAM" id="Phobius"/>
    </source>
</evidence>
<sequence length="212" mass="23388">MISSIEPHCDHITGISLQYKLSTSTNVTSINLNPDVNMFVIVPDVEGQYDIKLIIENNKGYTSSSERRGIHVNAPTTDNNPQGQRSSPLSIPTIAGSLSVVVIVIIVVIISAVLLWRRRQSSANHNSNNLNMRSTETPSGNDDIPDQRIDENNVIQNQLDHTDNDKVIHYENIPGNVLPQETEQHVYEGLSTGGQGIYQNSMVSGPYAELTR</sequence>
<proteinExistence type="predicted"/>
<gene>
    <name evidence="3" type="ORF">LSH36_2757g00006</name>
</gene>
<feature type="compositionally biased region" description="Polar residues" evidence="1">
    <location>
        <begin position="124"/>
        <end position="140"/>
    </location>
</feature>
<protein>
    <submittedName>
        <fullName evidence="3">Uncharacterized protein</fullName>
    </submittedName>
</protein>
<dbReference type="AlphaFoldDB" id="A0AAD9IQA8"/>
<organism evidence="3 4">
    <name type="scientific">Paralvinella palmiformis</name>
    <dbReference type="NCBI Taxonomy" id="53620"/>
    <lineage>
        <taxon>Eukaryota</taxon>
        <taxon>Metazoa</taxon>
        <taxon>Spiralia</taxon>
        <taxon>Lophotrochozoa</taxon>
        <taxon>Annelida</taxon>
        <taxon>Polychaeta</taxon>
        <taxon>Sedentaria</taxon>
        <taxon>Canalipalpata</taxon>
        <taxon>Terebellida</taxon>
        <taxon>Terebelliformia</taxon>
        <taxon>Alvinellidae</taxon>
        <taxon>Paralvinella</taxon>
    </lineage>
</organism>
<keyword evidence="4" id="KW-1185">Reference proteome</keyword>
<evidence type="ECO:0000313" key="4">
    <source>
        <dbReference type="Proteomes" id="UP001208570"/>
    </source>
</evidence>
<evidence type="ECO:0000313" key="3">
    <source>
        <dbReference type="EMBL" id="KAK2138603.1"/>
    </source>
</evidence>
<name>A0AAD9IQA8_9ANNE</name>
<feature type="region of interest" description="Disordered" evidence="1">
    <location>
        <begin position="124"/>
        <end position="148"/>
    </location>
</feature>